<dbReference type="InterPro" id="IPR000184">
    <property type="entry name" value="Bac_surfAg_D15"/>
</dbReference>
<dbReference type="Gene3D" id="3.10.20.310">
    <property type="entry name" value="membrane protein fhac"/>
    <property type="match status" value="2"/>
</dbReference>
<evidence type="ECO:0000259" key="9">
    <source>
        <dbReference type="PROSITE" id="PS51779"/>
    </source>
</evidence>
<evidence type="ECO:0000256" key="2">
    <source>
        <dbReference type="ARBA" id="ARBA00022452"/>
    </source>
</evidence>
<dbReference type="EMBL" id="JARJFB010000070">
    <property type="protein sequence ID" value="MEA0971018.1"/>
    <property type="molecule type" value="Genomic_DNA"/>
</dbReference>
<keyword evidence="11" id="KW-1185">Reference proteome</keyword>
<dbReference type="InterPro" id="IPR023707">
    <property type="entry name" value="OM_assembly_BamA"/>
</dbReference>
<dbReference type="PANTHER" id="PTHR12815">
    <property type="entry name" value="SORTING AND ASSEMBLY MACHINERY SAMM50 PROTEIN FAMILY MEMBER"/>
    <property type="match status" value="1"/>
</dbReference>
<sequence length="521" mass="57501">MTADLLPTKEGFILTYSIEEGAKYKFGKTSLNNKLASINDEEIWKFIDKNEGQTFNLSASQKTAERIADYLAGKGYPQVDVHPDIQTNPSSGTVDVVMVVDQAEKIFINRINIEGNLKTEDHVIRRQLKIAEGDVYNRGKIERGERNIRNLDYFGKMALNLSPTDKSDRYDININVEEKSTSSIGLDVGYNTAGGPFGRISFLERNLVGTGKYLSAGVQAGKKSIYYYAGLTDPNFMDKDLSLGGSVFRSENGSGSGFTNQELNYSLKSTGAKISLGYDISDDLSHEIEYGIKRDQLKAPGSSASVFIKEQMGNFVTSSMSHSLTYDRTDSRVLPKNGYILTGTQEYAGLGGNTKYLKHDVDGKVFKSFVENKYTVKFSAAAGHIKGVGGKKVRISDRFNLGDYSLRGFAQGGIGPRDIATDEGLGGQKYYTLSTELNFPVGLPEEFNVTGAVFCDAGSLWDADSKTSKGFYNDKALRSSVGFGVLWVTRIAPIRLDWGFPIKKKKYDEGQTFHIKFSTHF</sequence>
<proteinExistence type="predicted"/>
<comment type="caution">
    <text evidence="10">The sequence shown here is derived from an EMBL/GenBank/DDBJ whole genome shotgun (WGS) entry which is preliminary data.</text>
</comment>
<keyword evidence="7" id="KW-0998">Cell outer membrane</keyword>
<keyword evidence="5" id="KW-0677">Repeat</keyword>
<reference evidence="10 11" key="1">
    <citation type="submission" date="2023-03" db="EMBL/GenBank/DDBJ databases">
        <title>Host association and intracellularity evolved multiple times independently in the Rickettsiales.</title>
        <authorList>
            <person name="Castelli M."/>
            <person name="Nardi T."/>
            <person name="Gammuto L."/>
            <person name="Bellinzona G."/>
            <person name="Sabaneyeva E."/>
            <person name="Potekhin A."/>
            <person name="Serra V."/>
            <person name="Petroni G."/>
            <person name="Sassera D."/>
        </authorList>
    </citation>
    <scope>NUCLEOTIDE SEQUENCE [LARGE SCALE GENOMIC DNA]</scope>
    <source>
        <strain evidence="10 11">Sr 2-6</strain>
    </source>
</reference>
<evidence type="ECO:0000256" key="4">
    <source>
        <dbReference type="ARBA" id="ARBA00022729"/>
    </source>
</evidence>
<dbReference type="InterPro" id="IPR010827">
    <property type="entry name" value="BamA/TamA_POTRA"/>
</dbReference>
<keyword evidence="2" id="KW-1134">Transmembrane beta strand</keyword>
<dbReference type="PROSITE" id="PS51779">
    <property type="entry name" value="POTRA"/>
    <property type="match status" value="1"/>
</dbReference>
<keyword evidence="4" id="KW-0732">Signal</keyword>
<dbReference type="PANTHER" id="PTHR12815:SF23">
    <property type="entry name" value="OUTER MEMBRANE PROTEIN ASSEMBLY FACTOR BAMA"/>
    <property type="match status" value="1"/>
</dbReference>
<dbReference type="Pfam" id="PF07244">
    <property type="entry name" value="POTRA"/>
    <property type="match status" value="2"/>
</dbReference>
<accession>A0ABU5NCX6</accession>
<gene>
    <name evidence="10" type="ORF">Megvenef_00989</name>
</gene>
<dbReference type="InterPro" id="IPR039910">
    <property type="entry name" value="D15-like"/>
</dbReference>
<evidence type="ECO:0000313" key="10">
    <source>
        <dbReference type="EMBL" id="MEA0971018.1"/>
    </source>
</evidence>
<dbReference type="NCBIfam" id="TIGR03303">
    <property type="entry name" value="OM_YaeT"/>
    <property type="match status" value="1"/>
</dbReference>
<keyword evidence="3" id="KW-0812">Transmembrane</keyword>
<feature type="domain" description="POTRA" evidence="9">
    <location>
        <begin position="106"/>
        <end position="179"/>
    </location>
</feature>
<organism evidence="10 11">
    <name type="scientific">Candidatus Megaera venefica</name>
    <dbReference type="NCBI Taxonomy" id="2055910"/>
    <lineage>
        <taxon>Bacteria</taxon>
        <taxon>Pseudomonadati</taxon>
        <taxon>Pseudomonadota</taxon>
        <taxon>Alphaproteobacteria</taxon>
        <taxon>Rickettsiales</taxon>
        <taxon>Rickettsiaceae</taxon>
        <taxon>Candidatus Megaera</taxon>
    </lineage>
</organism>
<evidence type="ECO:0000256" key="5">
    <source>
        <dbReference type="ARBA" id="ARBA00022737"/>
    </source>
</evidence>
<evidence type="ECO:0000256" key="3">
    <source>
        <dbReference type="ARBA" id="ARBA00022692"/>
    </source>
</evidence>
<evidence type="ECO:0000256" key="8">
    <source>
        <dbReference type="NCBIfam" id="TIGR03303"/>
    </source>
</evidence>
<name>A0ABU5NCX6_9RICK</name>
<evidence type="ECO:0000256" key="6">
    <source>
        <dbReference type="ARBA" id="ARBA00023136"/>
    </source>
</evidence>
<dbReference type="Gene3D" id="2.40.160.50">
    <property type="entry name" value="membrane protein fhac: a member of the omp85/tpsb transporter family"/>
    <property type="match status" value="1"/>
</dbReference>
<protein>
    <recommendedName>
        <fullName evidence="8">Outer membrane protein assembly factor BamA</fullName>
    </recommendedName>
</protein>
<evidence type="ECO:0000256" key="7">
    <source>
        <dbReference type="ARBA" id="ARBA00023237"/>
    </source>
</evidence>
<dbReference type="Pfam" id="PF01103">
    <property type="entry name" value="Omp85"/>
    <property type="match status" value="1"/>
</dbReference>
<dbReference type="Proteomes" id="UP001291687">
    <property type="component" value="Unassembled WGS sequence"/>
</dbReference>
<keyword evidence="6" id="KW-0472">Membrane</keyword>
<evidence type="ECO:0000313" key="11">
    <source>
        <dbReference type="Proteomes" id="UP001291687"/>
    </source>
</evidence>
<dbReference type="InterPro" id="IPR034746">
    <property type="entry name" value="POTRA"/>
</dbReference>
<comment type="subcellular location">
    <subcellularLocation>
        <location evidence="1">Membrane</location>
    </subcellularLocation>
</comment>
<evidence type="ECO:0000256" key="1">
    <source>
        <dbReference type="ARBA" id="ARBA00004370"/>
    </source>
</evidence>